<accession>A0AAD6WKP5</accession>
<evidence type="ECO:0000313" key="2">
    <source>
        <dbReference type="Proteomes" id="UP001218188"/>
    </source>
</evidence>
<evidence type="ECO:0000313" key="1">
    <source>
        <dbReference type="EMBL" id="KAJ7017393.1"/>
    </source>
</evidence>
<keyword evidence="2" id="KW-1185">Reference proteome</keyword>
<reference evidence="1" key="1">
    <citation type="submission" date="2023-03" db="EMBL/GenBank/DDBJ databases">
        <title>Massive genome expansion in bonnet fungi (Mycena s.s.) driven by repeated elements and novel gene families across ecological guilds.</title>
        <authorList>
            <consortium name="Lawrence Berkeley National Laboratory"/>
            <person name="Harder C.B."/>
            <person name="Miyauchi S."/>
            <person name="Viragh M."/>
            <person name="Kuo A."/>
            <person name="Thoen E."/>
            <person name="Andreopoulos B."/>
            <person name="Lu D."/>
            <person name="Skrede I."/>
            <person name="Drula E."/>
            <person name="Henrissat B."/>
            <person name="Morin E."/>
            <person name="Kohler A."/>
            <person name="Barry K."/>
            <person name="LaButti K."/>
            <person name="Morin E."/>
            <person name="Salamov A."/>
            <person name="Lipzen A."/>
            <person name="Mereny Z."/>
            <person name="Hegedus B."/>
            <person name="Baldrian P."/>
            <person name="Stursova M."/>
            <person name="Weitz H."/>
            <person name="Taylor A."/>
            <person name="Grigoriev I.V."/>
            <person name="Nagy L.G."/>
            <person name="Martin F."/>
            <person name="Kauserud H."/>
        </authorList>
    </citation>
    <scope>NUCLEOTIDE SEQUENCE</scope>
    <source>
        <strain evidence="1">CBHHK200</strain>
    </source>
</reference>
<name>A0AAD6WKP5_9AGAR</name>
<gene>
    <name evidence="1" type="ORF">C8F04DRAFT_1156444</name>
</gene>
<proteinExistence type="predicted"/>
<dbReference type="Proteomes" id="UP001218188">
    <property type="component" value="Unassembled WGS sequence"/>
</dbReference>
<protein>
    <submittedName>
        <fullName evidence="1">Uncharacterized protein</fullName>
    </submittedName>
</protein>
<comment type="caution">
    <text evidence="1">The sequence shown here is derived from an EMBL/GenBank/DDBJ whole genome shotgun (WGS) entry which is preliminary data.</text>
</comment>
<feature type="non-terminal residue" evidence="1">
    <location>
        <position position="226"/>
    </location>
</feature>
<dbReference type="EMBL" id="JARJCM010000412">
    <property type="protein sequence ID" value="KAJ7017393.1"/>
    <property type="molecule type" value="Genomic_DNA"/>
</dbReference>
<dbReference type="AlphaFoldDB" id="A0AAD6WKP5"/>
<sequence>TVHLASVLERRLTGGDNQAETSLAAQERALVAARCVSTCTKEVALFNSTISSSTSSHLFKQASGFNMLGWFVSGDIHIHHDNVPASPLEVSPILDAHTAAGFTDPALPQTDAYGQTIAWNQHPDGYATTYEPIAEASGSQSFSRPRTSEIRNHPNLFTTASLVAHWVATDDEHFKEVMLGAYPDFLPVRPEEQLFDMIKKQFEQAVAKPYPERHKYNRPCHRFRSS</sequence>
<organism evidence="1 2">
    <name type="scientific">Mycena alexandri</name>
    <dbReference type="NCBI Taxonomy" id="1745969"/>
    <lineage>
        <taxon>Eukaryota</taxon>
        <taxon>Fungi</taxon>
        <taxon>Dikarya</taxon>
        <taxon>Basidiomycota</taxon>
        <taxon>Agaricomycotina</taxon>
        <taxon>Agaricomycetes</taxon>
        <taxon>Agaricomycetidae</taxon>
        <taxon>Agaricales</taxon>
        <taxon>Marasmiineae</taxon>
        <taxon>Mycenaceae</taxon>
        <taxon>Mycena</taxon>
    </lineage>
</organism>